<dbReference type="AlphaFoldDB" id="A0A2P6Q8U3"/>
<proteinExistence type="predicted"/>
<evidence type="ECO:0000256" key="2">
    <source>
        <dbReference type="ARBA" id="ARBA00022614"/>
    </source>
</evidence>
<dbReference type="PROSITE" id="PS50104">
    <property type="entry name" value="TIR"/>
    <property type="match status" value="1"/>
</dbReference>
<dbReference type="Gene3D" id="3.40.50.300">
    <property type="entry name" value="P-loop containing nucleotide triphosphate hydrolases"/>
    <property type="match status" value="1"/>
</dbReference>
<comment type="catalytic activity">
    <reaction evidence="7">
        <text>NAD(+) + H2O = ADP-D-ribose + nicotinamide + H(+)</text>
        <dbReference type="Rhea" id="RHEA:16301"/>
        <dbReference type="ChEBI" id="CHEBI:15377"/>
        <dbReference type="ChEBI" id="CHEBI:15378"/>
        <dbReference type="ChEBI" id="CHEBI:17154"/>
        <dbReference type="ChEBI" id="CHEBI:57540"/>
        <dbReference type="ChEBI" id="CHEBI:57967"/>
        <dbReference type="EC" id="3.2.2.6"/>
    </reaction>
    <physiologicalReaction direction="left-to-right" evidence="7">
        <dbReference type="Rhea" id="RHEA:16302"/>
    </physiologicalReaction>
</comment>
<dbReference type="InterPro" id="IPR044974">
    <property type="entry name" value="Disease_R_plants"/>
</dbReference>
<name>A0A2P6Q8U3_ROSCH</name>
<dbReference type="PROSITE" id="PS51450">
    <property type="entry name" value="LRR"/>
    <property type="match status" value="1"/>
</dbReference>
<dbReference type="InterPro" id="IPR045344">
    <property type="entry name" value="C-JID"/>
</dbReference>
<dbReference type="Pfam" id="PF20160">
    <property type="entry name" value="C-JID"/>
    <property type="match status" value="1"/>
</dbReference>
<dbReference type="PANTHER" id="PTHR11017">
    <property type="entry name" value="LEUCINE-RICH REPEAT-CONTAINING PROTEIN"/>
    <property type="match status" value="1"/>
</dbReference>
<evidence type="ECO:0000313" key="10">
    <source>
        <dbReference type="Proteomes" id="UP000238479"/>
    </source>
</evidence>
<evidence type="ECO:0000256" key="3">
    <source>
        <dbReference type="ARBA" id="ARBA00022737"/>
    </source>
</evidence>
<dbReference type="PANTHER" id="PTHR11017:SF574">
    <property type="entry name" value="ADP-RIBOSYL CYCLASE_CYCLIC ADP-RIBOSE HYDROLASE"/>
    <property type="match status" value="1"/>
</dbReference>
<dbReference type="OMA" id="IENIQAF"/>
<evidence type="ECO:0000256" key="7">
    <source>
        <dbReference type="ARBA" id="ARBA00047304"/>
    </source>
</evidence>
<dbReference type="InterPro" id="IPR058192">
    <property type="entry name" value="WHD_ROQ1-like"/>
</dbReference>
<dbReference type="Pfam" id="PF23282">
    <property type="entry name" value="WHD_ROQ1"/>
    <property type="match status" value="1"/>
</dbReference>
<dbReference type="Gene3D" id="1.10.8.430">
    <property type="entry name" value="Helical domain of apoptotic protease-activating factors"/>
    <property type="match status" value="1"/>
</dbReference>
<keyword evidence="6" id="KW-0520">NAD</keyword>
<keyword evidence="10" id="KW-1185">Reference proteome</keyword>
<keyword evidence="3" id="KW-0677">Repeat</keyword>
<dbReference type="SUPFAM" id="SSF52058">
    <property type="entry name" value="L domain-like"/>
    <property type="match status" value="1"/>
</dbReference>
<evidence type="ECO:0000256" key="6">
    <source>
        <dbReference type="ARBA" id="ARBA00023027"/>
    </source>
</evidence>
<keyword evidence="2" id="KW-0433">Leucine-rich repeat</keyword>
<dbReference type="InterPro" id="IPR042197">
    <property type="entry name" value="Apaf_helical"/>
</dbReference>
<accession>A0A2P6Q8U3</accession>
<feature type="domain" description="TIR" evidence="8">
    <location>
        <begin position="14"/>
        <end position="178"/>
    </location>
</feature>
<dbReference type="Gramene" id="PRQ30600">
    <property type="protein sequence ID" value="PRQ30600"/>
    <property type="gene ID" value="RchiOBHm_Chr5g0026421"/>
</dbReference>
<keyword evidence="5" id="KW-0611">Plant defense</keyword>
<comment type="caution">
    <text evidence="9">The sequence shown here is derived from an EMBL/GenBank/DDBJ whole genome shotgun (WGS) entry which is preliminary data.</text>
</comment>
<keyword evidence="4" id="KW-0378">Hydrolase</keyword>
<dbReference type="InterPro" id="IPR001611">
    <property type="entry name" value="Leu-rich_rpt"/>
</dbReference>
<dbReference type="SUPFAM" id="SSF46785">
    <property type="entry name" value="Winged helix' DNA-binding domain"/>
    <property type="match status" value="1"/>
</dbReference>
<dbReference type="InterPro" id="IPR027417">
    <property type="entry name" value="P-loop_NTPase"/>
</dbReference>
<dbReference type="Pfam" id="PF00931">
    <property type="entry name" value="NB-ARC"/>
    <property type="match status" value="1"/>
</dbReference>
<sequence length="1135" mass="127562">MAAASSCSESILREKHDVFLSFRGEDTRNTFTSHLYEALCRNKIQTYIDYKLERGDEIAPALLEAISESKLSVIIFSKNYASSTWCLDELVHILECRDKQFVIPIFYGIDPSDVRKQSGSYADAFVKHEERFKDMMDKVLTWRDALKTAANISGFDSQTIRLESELVNIVVNDILAKLNRKSEMASGLEGLVGIEKHVRQVESLLCLHSQDVRTVGIWGMGGIGKTTIADVVFHLLSSQFEACCFIANVREASETRHGLNDLRNQLLCTVLKEGNLYVAAPSIGSRFAKRRLCFTKALVVLDDVSDLGQVEFLVGRDRILFGPGSRIIVTARNKRMLGLDDDKIYKVNELDCDEALELFHLRALTNLSPPTDYTTLSREVVDYAGGNPLALTILGSVFSHCKSKEDWEGELDKLKKFPDKGIHKVLRLSYDGLGENEKEIFLDIACCHKGKDIEEAQRILNVCGFSANAGVRLLIDMSLISVNERSRLVEMHDLIQEMGREIVRDEYVKDPGKRSRLWLATDVRRVLEKNTGTEAIECIVMNMDLITDLHVNAASFEKMHNLRLLDLYFDDYYSYSCTRGVAKPKVHLPPGLEFLPDALKYLRWHFYPLTSLPSRFSSENLVELDMPNSRLEQLWNKGVQINLGSLKRIDLCYSEHLAEVPDLSESPNLESINLKWCTSLVQLPSYFQHLAKLACLNLRGCSNLKILPEMPRNLKTLDLQHTAIEELPSSIWCLEKLDSLGIYSCEELKNLPSSTCRLNLLGNLSLSGCHSLESLPVELPSGLEYLDLEDCESLASLPVELPSGLKVLHLSGCESLVSLPIQLPPGLKELYLSGCESLGSLPVELPPGLLKLDLSNCKSLGSLPKLPWLLHRLDAHGCTSLETVSSSMRTAPIQGWDQYVNNSACFLIRPGADKVLSFINCLKLDQSARSNIMADAQLRVMRIATASRLLNRLTWSGIVCPGNEIPKWMRYQSEGCSINIKLPPHSFRQGFLGYALCIVVAFNNYTLPGWPRNYGLSPNFSCQPHRKINNGHEVWCDALYVSLNDDIILNSDHVFMWYSSPDFVRSESTINREDWVKESEASFDFMLYQHTIINGSGKRNLVDLSSVRVKICGVSLLYEDVGVDEDVVMEPQSSS</sequence>
<dbReference type="EC" id="3.2.2.6" evidence="1"/>
<evidence type="ECO:0000256" key="5">
    <source>
        <dbReference type="ARBA" id="ARBA00022821"/>
    </source>
</evidence>
<evidence type="ECO:0000256" key="1">
    <source>
        <dbReference type="ARBA" id="ARBA00011982"/>
    </source>
</evidence>
<dbReference type="EMBL" id="PDCK01000043">
    <property type="protein sequence ID" value="PRQ30600.1"/>
    <property type="molecule type" value="Genomic_DNA"/>
</dbReference>
<dbReference type="Pfam" id="PF01582">
    <property type="entry name" value="TIR"/>
    <property type="match status" value="1"/>
</dbReference>
<dbReference type="GO" id="GO:0061809">
    <property type="term" value="F:NAD+ nucleosidase activity, cyclic ADP-ribose generating"/>
    <property type="evidence" value="ECO:0007669"/>
    <property type="project" value="UniProtKB-EC"/>
</dbReference>
<dbReference type="GO" id="GO:0007165">
    <property type="term" value="P:signal transduction"/>
    <property type="evidence" value="ECO:0007669"/>
    <property type="project" value="InterPro"/>
</dbReference>
<dbReference type="FunFam" id="3.40.50.10140:FF:000007">
    <property type="entry name" value="Disease resistance protein (TIR-NBS-LRR class)"/>
    <property type="match status" value="1"/>
</dbReference>
<dbReference type="SMART" id="SM00255">
    <property type="entry name" value="TIR"/>
    <property type="match status" value="1"/>
</dbReference>
<reference evidence="9 10" key="1">
    <citation type="journal article" date="2018" name="Nat. Genet.">
        <title>The Rosa genome provides new insights in the design of modern roses.</title>
        <authorList>
            <person name="Bendahmane M."/>
        </authorList>
    </citation>
    <scope>NUCLEOTIDE SEQUENCE [LARGE SCALE GENOMIC DNA]</scope>
    <source>
        <strain evidence="10">cv. Old Blush</strain>
    </source>
</reference>
<dbReference type="InterPro" id="IPR000157">
    <property type="entry name" value="TIR_dom"/>
</dbReference>
<dbReference type="SUPFAM" id="SSF52200">
    <property type="entry name" value="Toll/Interleukin receptor TIR domain"/>
    <property type="match status" value="1"/>
</dbReference>
<dbReference type="InterPro" id="IPR002182">
    <property type="entry name" value="NB-ARC"/>
</dbReference>
<dbReference type="Gene3D" id="3.40.50.10140">
    <property type="entry name" value="Toll/interleukin-1 receptor homology (TIR) domain"/>
    <property type="match status" value="1"/>
</dbReference>
<dbReference type="Gene3D" id="3.80.10.10">
    <property type="entry name" value="Ribonuclease Inhibitor"/>
    <property type="match status" value="2"/>
</dbReference>
<dbReference type="InterPro" id="IPR032675">
    <property type="entry name" value="LRR_dom_sf"/>
</dbReference>
<dbReference type="InterPro" id="IPR035897">
    <property type="entry name" value="Toll_tir_struct_dom_sf"/>
</dbReference>
<organism evidence="9 10">
    <name type="scientific">Rosa chinensis</name>
    <name type="common">China rose</name>
    <dbReference type="NCBI Taxonomy" id="74649"/>
    <lineage>
        <taxon>Eukaryota</taxon>
        <taxon>Viridiplantae</taxon>
        <taxon>Streptophyta</taxon>
        <taxon>Embryophyta</taxon>
        <taxon>Tracheophyta</taxon>
        <taxon>Spermatophyta</taxon>
        <taxon>Magnoliopsida</taxon>
        <taxon>eudicotyledons</taxon>
        <taxon>Gunneridae</taxon>
        <taxon>Pentapetalae</taxon>
        <taxon>rosids</taxon>
        <taxon>fabids</taxon>
        <taxon>Rosales</taxon>
        <taxon>Rosaceae</taxon>
        <taxon>Rosoideae</taxon>
        <taxon>Rosoideae incertae sedis</taxon>
        <taxon>Rosa</taxon>
    </lineage>
</organism>
<dbReference type="PRINTS" id="PR00364">
    <property type="entry name" value="DISEASERSIST"/>
</dbReference>
<dbReference type="GO" id="GO:0006952">
    <property type="term" value="P:defense response"/>
    <property type="evidence" value="ECO:0007669"/>
    <property type="project" value="UniProtKB-KW"/>
</dbReference>
<evidence type="ECO:0000313" key="9">
    <source>
        <dbReference type="EMBL" id="PRQ30600.1"/>
    </source>
</evidence>
<dbReference type="OrthoDB" id="1936883at2759"/>
<dbReference type="SMR" id="A0A2P6Q8U3"/>
<evidence type="ECO:0000259" key="8">
    <source>
        <dbReference type="PROSITE" id="PS50104"/>
    </source>
</evidence>
<dbReference type="Proteomes" id="UP000238479">
    <property type="component" value="Chromosome 5"/>
</dbReference>
<dbReference type="InterPro" id="IPR036390">
    <property type="entry name" value="WH_DNA-bd_sf"/>
</dbReference>
<dbReference type="SUPFAM" id="SSF52540">
    <property type="entry name" value="P-loop containing nucleoside triphosphate hydrolases"/>
    <property type="match status" value="1"/>
</dbReference>
<keyword evidence="9" id="KW-0675">Receptor</keyword>
<dbReference type="GO" id="GO:0043531">
    <property type="term" value="F:ADP binding"/>
    <property type="evidence" value="ECO:0007669"/>
    <property type="project" value="InterPro"/>
</dbReference>
<protein>
    <recommendedName>
        <fullName evidence="1">ADP-ribosyl cyclase/cyclic ADP-ribose hydrolase</fullName>
        <ecNumber evidence="1">3.2.2.6</ecNumber>
    </recommendedName>
</protein>
<keyword evidence="9" id="KW-0238">DNA-binding</keyword>
<dbReference type="GO" id="GO:0003677">
    <property type="term" value="F:DNA binding"/>
    <property type="evidence" value="ECO:0007669"/>
    <property type="project" value="UniProtKB-KW"/>
</dbReference>
<gene>
    <name evidence="9" type="ORF">RchiOBHm_Chr5g0026421</name>
</gene>
<evidence type="ECO:0000256" key="4">
    <source>
        <dbReference type="ARBA" id="ARBA00022801"/>
    </source>
</evidence>